<dbReference type="InterPro" id="IPR011006">
    <property type="entry name" value="CheY-like_superfamily"/>
</dbReference>
<keyword evidence="4" id="KW-1185">Reference proteome</keyword>
<dbReference type="Gene3D" id="3.40.50.2300">
    <property type="match status" value="1"/>
</dbReference>
<accession>A0ABW4WXN5</accession>
<name>A0ABW4WXN5_9BACT</name>
<dbReference type="Pfam" id="PF00072">
    <property type="entry name" value="Response_reg"/>
    <property type="match status" value="1"/>
</dbReference>
<feature type="modified residue" description="4-aspartylphosphate" evidence="1">
    <location>
        <position position="79"/>
    </location>
</feature>
<dbReference type="InterPro" id="IPR052893">
    <property type="entry name" value="TCS_response_regulator"/>
</dbReference>
<dbReference type="PROSITE" id="PS50110">
    <property type="entry name" value="RESPONSE_REGULATORY"/>
    <property type="match status" value="1"/>
</dbReference>
<sequence length="159" mass="17419">MNTANIGADTALKHDKKTDIGIIENTYIIDDDAISSFLTENVLEGFSKNLKSFSSAKVALEEIFAFEKAGTSPFAIFLDLNMPVMDGWTFLNAVAHQHESFKKRCKIVILSSSIDKAELCRANKNQLVLCFISKPLDEAGVATVKALLSGEKHDSANYS</sequence>
<dbReference type="SMART" id="SM00448">
    <property type="entry name" value="REC"/>
    <property type="match status" value="1"/>
</dbReference>
<dbReference type="RefSeq" id="WP_229961591.1">
    <property type="nucleotide sequence ID" value="NZ_JAJJWI010000013.1"/>
</dbReference>
<dbReference type="CDD" id="cd00156">
    <property type="entry name" value="REC"/>
    <property type="match status" value="1"/>
</dbReference>
<reference evidence="4" key="1">
    <citation type="journal article" date="2019" name="Int. J. Syst. Evol. Microbiol.">
        <title>The Global Catalogue of Microorganisms (GCM) 10K type strain sequencing project: providing services to taxonomists for standard genome sequencing and annotation.</title>
        <authorList>
            <consortium name="The Broad Institute Genomics Platform"/>
            <consortium name="The Broad Institute Genome Sequencing Center for Infectious Disease"/>
            <person name="Wu L."/>
            <person name="Ma J."/>
        </authorList>
    </citation>
    <scope>NUCLEOTIDE SEQUENCE [LARGE SCALE GENOMIC DNA]</scope>
    <source>
        <strain evidence="4">JCM 16545</strain>
    </source>
</reference>
<proteinExistence type="predicted"/>
<dbReference type="SUPFAM" id="SSF52172">
    <property type="entry name" value="CheY-like"/>
    <property type="match status" value="1"/>
</dbReference>
<protein>
    <submittedName>
        <fullName evidence="3">Two-component system response regulator</fullName>
    </submittedName>
</protein>
<evidence type="ECO:0000256" key="1">
    <source>
        <dbReference type="PROSITE-ProRule" id="PRU00169"/>
    </source>
</evidence>
<evidence type="ECO:0000313" key="4">
    <source>
        <dbReference type="Proteomes" id="UP001597369"/>
    </source>
</evidence>
<organism evidence="3 4">
    <name type="scientific">Pontibacter silvestris</name>
    <dbReference type="NCBI Taxonomy" id="2305183"/>
    <lineage>
        <taxon>Bacteria</taxon>
        <taxon>Pseudomonadati</taxon>
        <taxon>Bacteroidota</taxon>
        <taxon>Cytophagia</taxon>
        <taxon>Cytophagales</taxon>
        <taxon>Hymenobacteraceae</taxon>
        <taxon>Pontibacter</taxon>
    </lineage>
</organism>
<dbReference type="Proteomes" id="UP001597369">
    <property type="component" value="Unassembled WGS sequence"/>
</dbReference>
<dbReference type="PANTHER" id="PTHR44520:SF2">
    <property type="entry name" value="RESPONSE REGULATOR RCP1"/>
    <property type="match status" value="1"/>
</dbReference>
<feature type="domain" description="Response regulatory" evidence="2">
    <location>
        <begin position="25"/>
        <end position="149"/>
    </location>
</feature>
<comment type="caution">
    <text evidence="3">The sequence shown here is derived from an EMBL/GenBank/DDBJ whole genome shotgun (WGS) entry which is preliminary data.</text>
</comment>
<dbReference type="EMBL" id="JBHUHV010000024">
    <property type="protein sequence ID" value="MFD2066936.1"/>
    <property type="molecule type" value="Genomic_DNA"/>
</dbReference>
<dbReference type="PANTHER" id="PTHR44520">
    <property type="entry name" value="RESPONSE REGULATOR RCP1-RELATED"/>
    <property type="match status" value="1"/>
</dbReference>
<dbReference type="InterPro" id="IPR001789">
    <property type="entry name" value="Sig_transdc_resp-reg_receiver"/>
</dbReference>
<gene>
    <name evidence="3" type="ORF">ACFSKU_08565</name>
</gene>
<evidence type="ECO:0000259" key="2">
    <source>
        <dbReference type="PROSITE" id="PS50110"/>
    </source>
</evidence>
<keyword evidence="1" id="KW-0597">Phosphoprotein</keyword>
<evidence type="ECO:0000313" key="3">
    <source>
        <dbReference type="EMBL" id="MFD2066936.1"/>
    </source>
</evidence>